<dbReference type="AlphaFoldDB" id="A0A5S3XFZ2"/>
<sequence>MSVNEISYQDVQTKMALRHPRSQIDALLQLAIAQVDAKFDAAPSQWLVEVALTLALFDTAVAHIATNPDD</sequence>
<dbReference type="Proteomes" id="UP000307706">
    <property type="component" value="Unassembled WGS sequence"/>
</dbReference>
<name>A0A5S3XFZ2_9GAMM</name>
<reference evidence="1 2" key="1">
    <citation type="submission" date="2017-12" db="EMBL/GenBank/DDBJ databases">
        <authorList>
            <person name="Paulsen S."/>
            <person name="Gram L.K."/>
        </authorList>
    </citation>
    <scope>NUCLEOTIDE SEQUENCE [LARGE SCALE GENOMIC DNA]</scope>
    <source>
        <strain evidence="1 2">S2231</strain>
    </source>
</reference>
<feature type="non-terminal residue" evidence="1">
    <location>
        <position position="70"/>
    </location>
</feature>
<organism evidence="1 2">
    <name type="scientific">Pseudoalteromonas citrea</name>
    <dbReference type="NCBI Taxonomy" id="43655"/>
    <lineage>
        <taxon>Bacteria</taxon>
        <taxon>Pseudomonadati</taxon>
        <taxon>Pseudomonadota</taxon>
        <taxon>Gammaproteobacteria</taxon>
        <taxon>Alteromonadales</taxon>
        <taxon>Pseudoalteromonadaceae</taxon>
        <taxon>Pseudoalteromonas</taxon>
    </lineage>
</organism>
<proteinExistence type="predicted"/>
<evidence type="ECO:0000313" key="1">
    <source>
        <dbReference type="EMBL" id="TMP50899.1"/>
    </source>
</evidence>
<evidence type="ECO:0000313" key="2">
    <source>
        <dbReference type="Proteomes" id="UP000307706"/>
    </source>
</evidence>
<protein>
    <submittedName>
        <fullName evidence="1">Uncharacterized protein</fullName>
    </submittedName>
</protein>
<comment type="caution">
    <text evidence="1">The sequence shown here is derived from an EMBL/GenBank/DDBJ whole genome shotgun (WGS) entry which is preliminary data.</text>
</comment>
<reference evidence="2" key="2">
    <citation type="submission" date="2019-06" db="EMBL/GenBank/DDBJ databases">
        <title>Co-occurence of chitin degradation, pigmentation and bioactivity in marine Pseudoalteromonas.</title>
        <authorList>
            <person name="Sonnenschein E.C."/>
            <person name="Bech P.K."/>
        </authorList>
    </citation>
    <scope>NUCLEOTIDE SEQUENCE [LARGE SCALE GENOMIC DNA]</scope>
    <source>
        <strain evidence="2">S2231</strain>
    </source>
</reference>
<dbReference type="EMBL" id="PNCL01000242">
    <property type="protein sequence ID" value="TMP50899.1"/>
    <property type="molecule type" value="Genomic_DNA"/>
</dbReference>
<gene>
    <name evidence="1" type="ORF">CWB96_22650</name>
</gene>
<accession>A0A5S3XFZ2</accession>